<evidence type="ECO:0000259" key="1">
    <source>
        <dbReference type="Pfam" id="PF06985"/>
    </source>
</evidence>
<dbReference type="InterPro" id="IPR052895">
    <property type="entry name" value="HetReg/Transcr_Mod"/>
</dbReference>
<dbReference type="Proteomes" id="UP001152130">
    <property type="component" value="Unassembled WGS sequence"/>
</dbReference>
<evidence type="ECO:0000313" key="3">
    <source>
        <dbReference type="Proteomes" id="UP001152130"/>
    </source>
</evidence>
<protein>
    <recommendedName>
        <fullName evidence="1">Heterokaryon incompatibility domain-containing protein</fullName>
    </recommendedName>
</protein>
<reference evidence="2" key="1">
    <citation type="submission" date="2022-10" db="EMBL/GenBank/DDBJ databases">
        <title>Fusarium specimens isolated from Avocado Roots.</title>
        <authorList>
            <person name="Stajich J."/>
            <person name="Roper C."/>
            <person name="Heimlech-Rivalta G."/>
        </authorList>
    </citation>
    <scope>NUCLEOTIDE SEQUENCE</scope>
    <source>
        <strain evidence="2">CF00143</strain>
    </source>
</reference>
<comment type="caution">
    <text evidence="2">The sequence shown here is derived from an EMBL/GenBank/DDBJ whole genome shotgun (WGS) entry which is preliminary data.</text>
</comment>
<sequence>MRIYNQLPLPNPGRSIRLATIKPGWPADIISVELSVVPDRDKAPPYDALSYVWGSTSCTDVILCNGSLRAVTKNLVSALRALRPLPATGDLAEHGIHVIDENHMLHSTRRAWNGFARNRYEPGAIESRRMVDGVDQDAGLSIWIDALCINQNDLTECSEQVKGMREIYGSARQVHIWLGNGLTAPSGARLDIPIQKASMLNRILGHVRLAECGHMPVVLSFLAHALSIERAFGAKYDPKTADKLPFGFPSMWAPEWLILKGFFDRDWFRRVWIVQEIAMAQEAIILIGDWEIDWEPFTRAVKMYKLLGTELSQSVRTFSTFGRESIFYGIPLDPALYLCDISQVSPLRSNHLFDLLASGYRRKASKSVDYIYALLGIANQVVHLDQIQPPSGWSLCSLSSLIDIDYTKPLSLVYRDVTIFVILTHNALLPFNMVEYPGNEETSNTPSWVPSWNRTPRSPLFWLDGESAKAFHTDLGRRMEVTVNQQLNELHVGGYLLEDIKAISVPLRQSVAGNELVWYPPKEEEIHHHAIQAEM</sequence>
<name>A0A9W8PJ64_9HYPO</name>
<gene>
    <name evidence="2" type="ORF">NW766_009648</name>
</gene>
<organism evidence="2 3">
    <name type="scientific">Fusarium irregulare</name>
    <dbReference type="NCBI Taxonomy" id="2494466"/>
    <lineage>
        <taxon>Eukaryota</taxon>
        <taxon>Fungi</taxon>
        <taxon>Dikarya</taxon>
        <taxon>Ascomycota</taxon>
        <taxon>Pezizomycotina</taxon>
        <taxon>Sordariomycetes</taxon>
        <taxon>Hypocreomycetidae</taxon>
        <taxon>Hypocreales</taxon>
        <taxon>Nectriaceae</taxon>
        <taxon>Fusarium</taxon>
        <taxon>Fusarium incarnatum-equiseti species complex</taxon>
    </lineage>
</organism>
<dbReference type="PANTHER" id="PTHR24148">
    <property type="entry name" value="ANKYRIN REPEAT DOMAIN-CONTAINING PROTEIN 39 HOMOLOG-RELATED"/>
    <property type="match status" value="1"/>
</dbReference>
<keyword evidence="3" id="KW-1185">Reference proteome</keyword>
<feature type="domain" description="Heterokaryon incompatibility" evidence="1">
    <location>
        <begin position="137"/>
        <end position="276"/>
    </location>
</feature>
<dbReference type="InterPro" id="IPR010730">
    <property type="entry name" value="HET"/>
</dbReference>
<proteinExistence type="predicted"/>
<dbReference type="EMBL" id="JAPDHF010000016">
    <property type="protein sequence ID" value="KAJ4007840.1"/>
    <property type="molecule type" value="Genomic_DNA"/>
</dbReference>
<evidence type="ECO:0000313" key="2">
    <source>
        <dbReference type="EMBL" id="KAJ4007840.1"/>
    </source>
</evidence>
<dbReference type="Pfam" id="PF06985">
    <property type="entry name" value="HET"/>
    <property type="match status" value="1"/>
</dbReference>
<dbReference type="PANTHER" id="PTHR24148:SF64">
    <property type="entry name" value="HETEROKARYON INCOMPATIBILITY DOMAIN-CONTAINING PROTEIN"/>
    <property type="match status" value="1"/>
</dbReference>
<dbReference type="AlphaFoldDB" id="A0A9W8PJ64"/>
<accession>A0A9W8PJ64</accession>